<dbReference type="InterPro" id="IPR029034">
    <property type="entry name" value="Cystine-knot_cytokine"/>
</dbReference>
<dbReference type="GO" id="GO:0005615">
    <property type="term" value="C:extracellular space"/>
    <property type="evidence" value="ECO:0007669"/>
    <property type="project" value="TreeGrafter"/>
</dbReference>
<feature type="domain" description="TGF-beta family profile" evidence="9">
    <location>
        <begin position="269"/>
        <end position="377"/>
    </location>
</feature>
<dbReference type="CDD" id="cd13752">
    <property type="entry name" value="TGF_beta_INHB"/>
    <property type="match status" value="1"/>
</dbReference>
<evidence type="ECO:0000256" key="6">
    <source>
        <dbReference type="RuleBase" id="RU000354"/>
    </source>
</evidence>
<keyword evidence="8" id="KW-0732">Signal</keyword>
<keyword evidence="5" id="KW-1015">Disulfide bond</keyword>
<keyword evidence="12" id="KW-1185">Reference proteome</keyword>
<dbReference type="PANTHER" id="PTHR11848">
    <property type="entry name" value="TGF-BETA FAMILY"/>
    <property type="match status" value="1"/>
</dbReference>
<evidence type="ECO:0000313" key="12">
    <source>
        <dbReference type="Proteomes" id="UP000285301"/>
    </source>
</evidence>
<dbReference type="Gene3D" id="2.60.120.970">
    <property type="match status" value="1"/>
</dbReference>
<dbReference type="EMBL" id="NCKU01000072">
    <property type="protein sequence ID" value="RWS17453.1"/>
    <property type="molecule type" value="Genomic_DNA"/>
</dbReference>
<dbReference type="STRING" id="1965070.A0A3S3QC05"/>
<dbReference type="GO" id="GO:0008083">
    <property type="term" value="F:growth factor activity"/>
    <property type="evidence" value="ECO:0007669"/>
    <property type="project" value="UniProtKB-KW"/>
</dbReference>
<feature type="compositionally biased region" description="Basic and acidic residues" evidence="7">
    <location>
        <begin position="59"/>
        <end position="70"/>
    </location>
</feature>
<feature type="region of interest" description="Disordered" evidence="7">
    <location>
        <begin position="35"/>
        <end position="70"/>
    </location>
</feature>
<comment type="caution">
    <text evidence="11">The sequence shown here is derived from an EMBL/GenBank/DDBJ whole genome shotgun (WGS) entry which is preliminary data.</text>
</comment>
<evidence type="ECO:0000313" key="11">
    <source>
        <dbReference type="EMBL" id="RWS17461.1"/>
    </source>
</evidence>
<dbReference type="SUPFAM" id="SSF57501">
    <property type="entry name" value="Cystine-knot cytokines"/>
    <property type="match status" value="1"/>
</dbReference>
<evidence type="ECO:0000256" key="8">
    <source>
        <dbReference type="SAM" id="SignalP"/>
    </source>
</evidence>
<dbReference type="Gene3D" id="2.10.90.10">
    <property type="entry name" value="Cystine-knot cytokines"/>
    <property type="match status" value="1"/>
</dbReference>
<dbReference type="OrthoDB" id="6413209at2759"/>
<dbReference type="PROSITE" id="PS51362">
    <property type="entry name" value="TGF_BETA_2"/>
    <property type="match status" value="1"/>
</dbReference>
<evidence type="ECO:0000313" key="10">
    <source>
        <dbReference type="EMBL" id="RWS17453.1"/>
    </source>
</evidence>
<dbReference type="InterPro" id="IPR017948">
    <property type="entry name" value="TGFb_CS"/>
</dbReference>
<dbReference type="InterPro" id="IPR015615">
    <property type="entry name" value="TGF-beta-rel"/>
</dbReference>
<evidence type="ECO:0000256" key="1">
    <source>
        <dbReference type="ARBA" id="ARBA00004613"/>
    </source>
</evidence>
<proteinExistence type="inferred from homology"/>
<dbReference type="GO" id="GO:0005125">
    <property type="term" value="F:cytokine activity"/>
    <property type="evidence" value="ECO:0007669"/>
    <property type="project" value="TreeGrafter"/>
</dbReference>
<reference evidence="11 12" key="1">
    <citation type="journal article" date="2018" name="Gigascience">
        <title>Genomes of trombidid mites reveal novel predicted allergens and laterally-transferred genes associated with secondary metabolism.</title>
        <authorList>
            <person name="Dong X."/>
            <person name="Chaisiri K."/>
            <person name="Xia D."/>
            <person name="Armstrong S.D."/>
            <person name="Fang Y."/>
            <person name="Donnelly M.J."/>
            <person name="Kadowaki T."/>
            <person name="McGarry J.W."/>
            <person name="Darby A.C."/>
            <person name="Makepeace B.L."/>
        </authorList>
    </citation>
    <scope>NUCLEOTIDE SEQUENCE [LARGE SCALE GENOMIC DNA]</scope>
    <source>
        <strain evidence="11">UoL-WK</strain>
    </source>
</reference>
<dbReference type="EMBL" id="NCKU01000071">
    <property type="protein sequence ID" value="RWS17461.1"/>
    <property type="molecule type" value="Genomic_DNA"/>
</dbReference>
<comment type="subcellular location">
    <subcellularLocation>
        <location evidence="1">Secreted</location>
    </subcellularLocation>
</comment>
<dbReference type="PROSITE" id="PS00250">
    <property type="entry name" value="TGF_BETA_1"/>
    <property type="match status" value="1"/>
</dbReference>
<evidence type="ECO:0000256" key="3">
    <source>
        <dbReference type="ARBA" id="ARBA00022525"/>
    </source>
</evidence>
<keyword evidence="3" id="KW-0964">Secreted</keyword>
<sequence length="377" mass="43269">MYALRLFTRNFTILWFLLILNALHSRTCHQSSFNADREHRTAQSDYETSDSDSVLLSDDPSKSGESVRKEVSEEELRLEYIKHQILQKLGMSRAPKVKRNAIDTSVYQPILEQQSTAHLFPASESPISEESDKLFVFPSTATSTSSTFNLTLRSKASKYPIKQISLFIKHRQAHNQFNDITVISLSALSKGNVSLERVMSVLRPLPDREATHNENLLHTSFKWSEYNLTQILLDFNMSSSNQQILISSQSLKIFSSFISIEYDYVISQRNKRSINCSPNGNTTSCCRESFYVNFTHIHWDNWILQPTGYYANYCKGKCDISQARYHHTTVVHKYQSIISLCCSPREMSSIPLIYIDENGYVLKKFLTNMVVESCDCA</sequence>
<organism evidence="11 12">
    <name type="scientific">Dinothrombium tinctorium</name>
    <dbReference type="NCBI Taxonomy" id="1965070"/>
    <lineage>
        <taxon>Eukaryota</taxon>
        <taxon>Metazoa</taxon>
        <taxon>Ecdysozoa</taxon>
        <taxon>Arthropoda</taxon>
        <taxon>Chelicerata</taxon>
        <taxon>Arachnida</taxon>
        <taxon>Acari</taxon>
        <taxon>Acariformes</taxon>
        <taxon>Trombidiformes</taxon>
        <taxon>Prostigmata</taxon>
        <taxon>Anystina</taxon>
        <taxon>Parasitengona</taxon>
        <taxon>Trombidioidea</taxon>
        <taxon>Trombidiidae</taxon>
        <taxon>Dinothrombium</taxon>
    </lineage>
</organism>
<evidence type="ECO:0000256" key="7">
    <source>
        <dbReference type="SAM" id="MobiDB-lite"/>
    </source>
</evidence>
<evidence type="ECO:0000256" key="4">
    <source>
        <dbReference type="ARBA" id="ARBA00023030"/>
    </source>
</evidence>
<dbReference type="AlphaFoldDB" id="A0A3S3QC05"/>
<reference evidence="11" key="2">
    <citation type="submission" date="2018-11" db="EMBL/GenBank/DDBJ databases">
        <title>Trombidioid mite genomics.</title>
        <authorList>
            <person name="Dong X."/>
        </authorList>
    </citation>
    <scope>NUCLEOTIDE SEQUENCE</scope>
    <source>
        <strain evidence="11">UoL-WK</strain>
    </source>
</reference>
<feature type="signal peptide" evidence="8">
    <location>
        <begin position="1"/>
        <end position="25"/>
    </location>
</feature>
<dbReference type="SMART" id="SM00204">
    <property type="entry name" value="TGFB"/>
    <property type="match status" value="1"/>
</dbReference>
<evidence type="ECO:0000256" key="5">
    <source>
        <dbReference type="ARBA" id="ARBA00023157"/>
    </source>
</evidence>
<dbReference type="Pfam" id="PF00019">
    <property type="entry name" value="TGF_beta"/>
    <property type="match status" value="1"/>
</dbReference>
<evidence type="ECO:0000256" key="2">
    <source>
        <dbReference type="ARBA" id="ARBA00006656"/>
    </source>
</evidence>
<dbReference type="Proteomes" id="UP000285301">
    <property type="component" value="Unassembled WGS sequence"/>
</dbReference>
<dbReference type="InterPro" id="IPR001839">
    <property type="entry name" value="TGF-b_C"/>
</dbReference>
<gene>
    <name evidence="11" type="ORF">B4U79_00496</name>
    <name evidence="10" type="ORF">B4U79_09207</name>
</gene>
<keyword evidence="4 6" id="KW-0339">Growth factor</keyword>
<name>A0A3S3QC05_9ACAR</name>
<protein>
    <submittedName>
        <fullName evidence="11">Myostatin-like protein</fullName>
    </submittedName>
</protein>
<comment type="similarity">
    <text evidence="2 6">Belongs to the TGF-beta family.</text>
</comment>
<evidence type="ECO:0000259" key="9">
    <source>
        <dbReference type="PROSITE" id="PS51362"/>
    </source>
</evidence>
<feature type="chain" id="PRO_5033808217" evidence="8">
    <location>
        <begin position="26"/>
        <end position="377"/>
    </location>
</feature>
<dbReference type="PANTHER" id="PTHR11848:SF309">
    <property type="entry name" value="INHIBIN BETA CHAIN"/>
    <property type="match status" value="1"/>
</dbReference>
<accession>A0A3S3QC05</accession>